<dbReference type="AlphaFoldDB" id="A0A6B0VKT6"/>
<proteinExistence type="predicted"/>
<dbReference type="EMBL" id="WUYX01000027">
    <property type="protein sequence ID" value="MXV62148.1"/>
    <property type="molecule type" value="Genomic_DNA"/>
</dbReference>
<organism evidence="1 2">
    <name type="scientific">Natronorubrum halalkaliphilum</name>
    <dbReference type="NCBI Taxonomy" id="2691917"/>
    <lineage>
        <taxon>Archaea</taxon>
        <taxon>Methanobacteriati</taxon>
        <taxon>Methanobacteriota</taxon>
        <taxon>Stenosarchaea group</taxon>
        <taxon>Halobacteria</taxon>
        <taxon>Halobacteriales</taxon>
        <taxon>Natrialbaceae</taxon>
        <taxon>Natronorubrum</taxon>
    </lineage>
</organism>
<dbReference type="Proteomes" id="UP000434101">
    <property type="component" value="Unassembled WGS sequence"/>
</dbReference>
<protein>
    <submittedName>
        <fullName evidence="1">Cupin</fullName>
    </submittedName>
</protein>
<gene>
    <name evidence="1" type="ORF">GS429_08750</name>
</gene>
<reference evidence="1 2" key="1">
    <citation type="submission" date="2020-01" db="EMBL/GenBank/DDBJ databases">
        <title>Natronorubrum sp. JWXQ-INN 674 isolated from Inner Mongolia Autonomous Region of China.</title>
        <authorList>
            <person name="Xue Q."/>
        </authorList>
    </citation>
    <scope>NUCLEOTIDE SEQUENCE [LARGE SCALE GENOMIC DNA]</scope>
    <source>
        <strain evidence="1 2">JWXQ-INN-674</strain>
    </source>
</reference>
<dbReference type="OrthoDB" id="190812at2157"/>
<keyword evidence="2" id="KW-1185">Reference proteome</keyword>
<dbReference type="Gene3D" id="2.60.120.10">
    <property type="entry name" value="Jelly Rolls"/>
    <property type="match status" value="1"/>
</dbReference>
<sequence length="180" mass="19790">MDKVQIDDVDIETNPMGVHSIRRPISKALGFTDFAMNYFELEPGESFSGGLHTHHDQEEVFYVQQGTATFETHALQGDGDTNDESAPASDEHSEVTVEAGEVIRFAPGEFQKGYNDNDDGDETVVGFAFGAPGAQHDWEQIESLIYCQECEEELGHGLELTDEGAFRMTCTECGNSFVIG</sequence>
<dbReference type="SUPFAM" id="SSF51182">
    <property type="entry name" value="RmlC-like cupins"/>
    <property type="match status" value="1"/>
</dbReference>
<name>A0A6B0VKT6_9EURY</name>
<evidence type="ECO:0000313" key="1">
    <source>
        <dbReference type="EMBL" id="MXV62148.1"/>
    </source>
</evidence>
<dbReference type="RefSeq" id="WP_160064635.1">
    <property type="nucleotide sequence ID" value="NZ_WUYX01000027.1"/>
</dbReference>
<evidence type="ECO:0000313" key="2">
    <source>
        <dbReference type="Proteomes" id="UP000434101"/>
    </source>
</evidence>
<accession>A0A6B0VKT6</accession>
<dbReference type="InterPro" id="IPR011051">
    <property type="entry name" value="RmlC_Cupin_sf"/>
</dbReference>
<comment type="caution">
    <text evidence="1">The sequence shown here is derived from an EMBL/GenBank/DDBJ whole genome shotgun (WGS) entry which is preliminary data.</text>
</comment>
<dbReference type="InterPro" id="IPR014710">
    <property type="entry name" value="RmlC-like_jellyroll"/>
</dbReference>